<dbReference type="InterPro" id="IPR036105">
    <property type="entry name" value="DiNase_FeMo-co_biosyn_sf"/>
</dbReference>
<keyword evidence="7" id="KW-0949">S-adenosyl-L-methionine</keyword>
<evidence type="ECO:0000256" key="15">
    <source>
        <dbReference type="SAM" id="MobiDB-lite"/>
    </source>
</evidence>
<evidence type="ECO:0000256" key="10">
    <source>
        <dbReference type="ARBA" id="ARBA00023014"/>
    </source>
</evidence>
<accession>A0ABS9YQU8</accession>
<dbReference type="Pfam" id="PF02579">
    <property type="entry name" value="Nitro_FeMo-Co"/>
    <property type="match status" value="1"/>
</dbReference>
<keyword evidence="12" id="KW-0456">Lyase</keyword>
<evidence type="ECO:0000256" key="14">
    <source>
        <dbReference type="ARBA" id="ARBA00032102"/>
    </source>
</evidence>
<keyword evidence="8" id="KW-0479">Metal-binding</keyword>
<keyword evidence="18" id="KW-1185">Reference proteome</keyword>
<evidence type="ECO:0000256" key="5">
    <source>
        <dbReference type="ARBA" id="ARBA00021702"/>
    </source>
</evidence>
<evidence type="ECO:0000256" key="13">
    <source>
        <dbReference type="ARBA" id="ARBA00030926"/>
    </source>
</evidence>
<evidence type="ECO:0000256" key="2">
    <source>
        <dbReference type="ARBA" id="ARBA00003522"/>
    </source>
</evidence>
<dbReference type="SFLD" id="SFLDG01068">
    <property type="entry name" value="FeMo_cofactor_biosynthesis_pro"/>
    <property type="match status" value="1"/>
</dbReference>
<evidence type="ECO:0000256" key="12">
    <source>
        <dbReference type="ARBA" id="ARBA00023239"/>
    </source>
</evidence>
<dbReference type="SUPFAM" id="SSF102114">
    <property type="entry name" value="Radical SAM enzymes"/>
    <property type="match status" value="1"/>
</dbReference>
<dbReference type="SFLD" id="SFLDG01067">
    <property type="entry name" value="SPASM/twitch_domain_containing"/>
    <property type="match status" value="1"/>
</dbReference>
<dbReference type="RefSeq" id="WP_243070149.1">
    <property type="nucleotide sequence ID" value="NZ_JAIVFL010000001.1"/>
</dbReference>
<dbReference type="SFLD" id="SFLDS00029">
    <property type="entry name" value="Radical_SAM"/>
    <property type="match status" value="1"/>
</dbReference>
<dbReference type="InterPro" id="IPR003731">
    <property type="entry name" value="Di-Nase_FeMo-co_biosynth"/>
</dbReference>
<keyword evidence="6" id="KW-0004">4Fe-4S</keyword>
<proteinExistence type="inferred from homology"/>
<name>A0ABS9YQU8_9MYCO</name>
<protein>
    <recommendedName>
        <fullName evidence="5">FeMo cofactor biosynthesis protein NifB</fullName>
    </recommendedName>
    <alternativeName>
        <fullName evidence="14">Nitrogenase cofactor maturase NifB</fullName>
    </alternativeName>
    <alternativeName>
        <fullName evidence="13">Radical SAM assemblase NifB</fullName>
    </alternativeName>
</protein>
<feature type="domain" description="Radical SAM core" evidence="16">
    <location>
        <begin position="55"/>
        <end position="302"/>
    </location>
</feature>
<dbReference type="InterPro" id="IPR034165">
    <property type="entry name" value="NifB_C"/>
</dbReference>
<dbReference type="NCBIfam" id="TIGR01290">
    <property type="entry name" value="nifB"/>
    <property type="match status" value="1"/>
</dbReference>
<comment type="function">
    <text evidence="2">Involved in the biosynthesis of the iron-molybdenum cofactor (FeMo-co or M-cluster) found in the dinitrogenase enzyme of the nitrogenase complex in nitrogen-fixing microorganisms. NifB catalyzes the crucial step of radical SAM-dependent carbide insertion that occurs concomitant with the insertion of a 9th sulfur and the rearrangement/coupling of two [4Fe-4S] clusters into a [8Fe-9S-C] cluster, the precursor to the M-cluster.</text>
</comment>
<keyword evidence="11" id="KW-0535">Nitrogen fixation</keyword>
<evidence type="ECO:0000313" key="17">
    <source>
        <dbReference type="EMBL" id="MCI4673631.1"/>
    </source>
</evidence>
<dbReference type="InterPro" id="IPR005980">
    <property type="entry name" value="Nase_CF_NifB"/>
</dbReference>
<evidence type="ECO:0000256" key="3">
    <source>
        <dbReference type="ARBA" id="ARBA00005155"/>
    </source>
</evidence>
<dbReference type="PANTHER" id="PTHR43787">
    <property type="entry name" value="FEMO COFACTOR BIOSYNTHESIS PROTEIN NIFB-RELATED"/>
    <property type="match status" value="1"/>
</dbReference>
<comment type="similarity">
    <text evidence="4">Belongs to the radical SAM superfamily. NifB family.</text>
</comment>
<feature type="compositionally biased region" description="Low complexity" evidence="15">
    <location>
        <begin position="18"/>
        <end position="30"/>
    </location>
</feature>
<evidence type="ECO:0000259" key="16">
    <source>
        <dbReference type="PROSITE" id="PS51918"/>
    </source>
</evidence>
<organism evidence="17 18">
    <name type="scientific">Candidatus Mycolicibacterium alkanivorans</name>
    <dbReference type="NCBI Taxonomy" id="2954114"/>
    <lineage>
        <taxon>Bacteria</taxon>
        <taxon>Bacillati</taxon>
        <taxon>Actinomycetota</taxon>
        <taxon>Actinomycetes</taxon>
        <taxon>Mycobacteriales</taxon>
        <taxon>Mycobacteriaceae</taxon>
        <taxon>Mycolicibacterium</taxon>
    </lineage>
</organism>
<reference evidence="17" key="1">
    <citation type="journal article" date="2022" name="ISME J.">
        <title>Identification of active gaseous-alkane degraders at natural gas seeps.</title>
        <authorList>
            <person name="Farhan Ul Haque M."/>
            <person name="Hernandez M."/>
            <person name="Crombie A.T."/>
            <person name="Murrell J.C."/>
        </authorList>
    </citation>
    <scope>NUCLEOTIDE SEQUENCE</scope>
    <source>
        <strain evidence="17">ANDR5</strain>
    </source>
</reference>
<evidence type="ECO:0000313" key="18">
    <source>
        <dbReference type="Proteomes" id="UP001139068"/>
    </source>
</evidence>
<dbReference type="EMBL" id="JAIVFL010000001">
    <property type="protein sequence ID" value="MCI4673631.1"/>
    <property type="molecule type" value="Genomic_DNA"/>
</dbReference>
<dbReference type="PROSITE" id="PS01305">
    <property type="entry name" value="MOAA_NIFB_PQQE"/>
    <property type="match status" value="1"/>
</dbReference>
<evidence type="ECO:0000256" key="8">
    <source>
        <dbReference type="ARBA" id="ARBA00022723"/>
    </source>
</evidence>
<comment type="cofactor">
    <cofactor evidence="1">
        <name>[4Fe-4S] cluster</name>
        <dbReference type="ChEBI" id="CHEBI:49883"/>
    </cofactor>
</comment>
<keyword evidence="10" id="KW-0411">Iron-sulfur</keyword>
<dbReference type="Proteomes" id="UP001139068">
    <property type="component" value="Unassembled WGS sequence"/>
</dbReference>
<evidence type="ECO:0000256" key="7">
    <source>
        <dbReference type="ARBA" id="ARBA00022691"/>
    </source>
</evidence>
<comment type="pathway">
    <text evidence="3">Cofactor biosynthesis; Fe-Mo cofactor biosynthesis.</text>
</comment>
<dbReference type="InterPro" id="IPR058240">
    <property type="entry name" value="rSAM_sf"/>
</dbReference>
<feature type="region of interest" description="Disordered" evidence="15">
    <location>
        <begin position="1"/>
        <end position="30"/>
    </location>
</feature>
<sequence length="489" mass="53312">MNPIPLTVITPDHANKPASSSGCKSKTSCGASGPVDDPELKEKIANHPCYSAEAHQYYARMHVAVAPACNIQCNYCNRKYDCANESRPGVTSTLLSPEDAVAKVKHVASEIKQMSVLGIAGPGDPLANPRETFRTLEQVAKDCPDIKLCLSTNGLRLPDFVDRIADLNVDHVTITINMVDPEVGEQIYPWVAYRGKRYTGRDASKLLSERQLEGLAALTERKILAKINSVMIPGVNDDHLVEVSRTVKSMGAFLHNVMPLVSAPEHGTVFGLAGQRGPSPQELKALQDRCADDDGAEMNMMRHCRQCRADAVGLLGEDRSDEFGPETYAGGEVTYDMEGRQKVHAEIERWREEVRSTREALKIETEGSRPDRVVLVAVATKGSGVVNQHFGHADEFWIYEAAPGWAKLVQTRSVERFCTGPSECGEDESVLDKTIRMLSDCQAVLCSKIGPEPRDALEAAGIEAIEAYDMIEQAVAAAGARLISEVSVP</sequence>
<dbReference type="SFLD" id="SFLDF00281">
    <property type="entry name" value="FeMo_cofactor_biosynthesis_pro"/>
    <property type="match status" value="1"/>
</dbReference>
<keyword evidence="9" id="KW-0408">Iron</keyword>
<gene>
    <name evidence="17" type="primary">nifB</name>
    <name evidence="17" type="ORF">K9U37_01115</name>
</gene>
<dbReference type="InterPro" id="IPR013785">
    <property type="entry name" value="Aldolase_TIM"/>
</dbReference>
<dbReference type="SMART" id="SM00729">
    <property type="entry name" value="Elp3"/>
    <property type="match status" value="1"/>
</dbReference>
<evidence type="ECO:0000256" key="11">
    <source>
        <dbReference type="ARBA" id="ARBA00023231"/>
    </source>
</evidence>
<dbReference type="Gene3D" id="3.30.420.130">
    <property type="entry name" value="Dinitrogenase iron-molybdenum cofactor biosynthesis domain"/>
    <property type="match status" value="1"/>
</dbReference>
<evidence type="ECO:0000256" key="9">
    <source>
        <dbReference type="ARBA" id="ARBA00023004"/>
    </source>
</evidence>
<dbReference type="InterPro" id="IPR000385">
    <property type="entry name" value="MoaA_NifB_PqqE_Fe-S-bd_CS"/>
</dbReference>
<comment type="caution">
    <text evidence="17">The sequence shown here is derived from an EMBL/GenBank/DDBJ whole genome shotgun (WGS) entry which is preliminary data.</text>
</comment>
<evidence type="ECO:0000256" key="1">
    <source>
        <dbReference type="ARBA" id="ARBA00001966"/>
    </source>
</evidence>
<dbReference type="CDD" id="cd01335">
    <property type="entry name" value="Radical_SAM"/>
    <property type="match status" value="1"/>
</dbReference>
<dbReference type="Gene3D" id="3.20.20.70">
    <property type="entry name" value="Aldolase class I"/>
    <property type="match status" value="1"/>
</dbReference>
<dbReference type="InterPro" id="IPR006638">
    <property type="entry name" value="Elp3/MiaA/NifB-like_rSAM"/>
</dbReference>
<dbReference type="SUPFAM" id="SSF53146">
    <property type="entry name" value="Nitrogenase accessory factor-like"/>
    <property type="match status" value="1"/>
</dbReference>
<dbReference type="InterPro" id="IPR007197">
    <property type="entry name" value="rSAM"/>
</dbReference>
<evidence type="ECO:0000256" key="6">
    <source>
        <dbReference type="ARBA" id="ARBA00022485"/>
    </source>
</evidence>
<dbReference type="PROSITE" id="PS51918">
    <property type="entry name" value="RADICAL_SAM"/>
    <property type="match status" value="1"/>
</dbReference>
<dbReference type="PANTHER" id="PTHR43787:SF13">
    <property type="entry name" value="FEMO COFACTOR BIOSYNTHESIS PROTEIN NIFB"/>
    <property type="match status" value="1"/>
</dbReference>
<dbReference type="Pfam" id="PF04055">
    <property type="entry name" value="Radical_SAM"/>
    <property type="match status" value="1"/>
</dbReference>
<dbReference type="CDD" id="cd00852">
    <property type="entry name" value="NifB"/>
    <property type="match status" value="1"/>
</dbReference>
<evidence type="ECO:0000256" key="4">
    <source>
        <dbReference type="ARBA" id="ARBA00006804"/>
    </source>
</evidence>